<protein>
    <recommendedName>
        <fullName evidence="1">DUF6329 domain-containing protein</fullName>
    </recommendedName>
</protein>
<evidence type="ECO:0000313" key="2">
    <source>
        <dbReference type="EMBL" id="SHJ77669.1"/>
    </source>
</evidence>
<reference evidence="3" key="1">
    <citation type="submission" date="2016-11" db="EMBL/GenBank/DDBJ databases">
        <authorList>
            <person name="Varghese N."/>
            <person name="Submissions S."/>
        </authorList>
    </citation>
    <scope>NUCLEOTIDE SEQUENCE [LARGE SCALE GENOMIC DNA]</scope>
    <source>
        <strain evidence="3">DSM 15212 / CIP 107654 / DViRD3</strain>
    </source>
</reference>
<keyword evidence="3" id="KW-1185">Reference proteome</keyword>
<gene>
    <name evidence="2" type="ORF">SAMN02745912_01050</name>
</gene>
<dbReference type="STRING" id="1121301.SAMN02745912_01050"/>
<evidence type="ECO:0000313" key="3">
    <source>
        <dbReference type="Proteomes" id="UP000184465"/>
    </source>
</evidence>
<dbReference type="OrthoDB" id="2166284at2"/>
<dbReference type="Proteomes" id="UP000184465">
    <property type="component" value="Unassembled WGS sequence"/>
</dbReference>
<sequence length="105" mass="12247">MKAIFIRKVFNLEELKKITEMDLKIGRKGVSYEVTKEVKLSDNEFKNFSEIFLKDQSWITEGEDGGMNKNGQIRCIRVKNEKTGEKILVNSEGYKYSRYTALELD</sequence>
<dbReference type="Pfam" id="PF19854">
    <property type="entry name" value="DUF6329"/>
    <property type="match status" value="1"/>
</dbReference>
<evidence type="ECO:0000259" key="1">
    <source>
        <dbReference type="Pfam" id="PF19854"/>
    </source>
</evidence>
<dbReference type="AlphaFoldDB" id="A0A1M6M2M5"/>
<dbReference type="EMBL" id="FRAG01000008">
    <property type="protein sequence ID" value="SHJ77669.1"/>
    <property type="molecule type" value="Genomic_DNA"/>
</dbReference>
<proteinExistence type="predicted"/>
<accession>A0A1M6M2M5</accession>
<dbReference type="InterPro" id="IPR046292">
    <property type="entry name" value="DUF6329"/>
</dbReference>
<name>A0A1M6M2M5_PARC5</name>
<dbReference type="RefSeq" id="WP_073147660.1">
    <property type="nucleotide sequence ID" value="NZ_FRAG01000008.1"/>
</dbReference>
<organism evidence="2 3">
    <name type="scientific">Paramaledivibacter caminithermalis (strain DSM 15212 / CIP 107654 / DViRD3)</name>
    <name type="common">Clostridium caminithermale</name>
    <dbReference type="NCBI Taxonomy" id="1121301"/>
    <lineage>
        <taxon>Bacteria</taxon>
        <taxon>Bacillati</taxon>
        <taxon>Bacillota</taxon>
        <taxon>Clostridia</taxon>
        <taxon>Peptostreptococcales</taxon>
        <taxon>Caminicellaceae</taxon>
        <taxon>Paramaledivibacter</taxon>
    </lineage>
</organism>
<feature type="domain" description="DUF6329" evidence="1">
    <location>
        <begin position="71"/>
        <end position="101"/>
    </location>
</feature>